<evidence type="ECO:0000256" key="10">
    <source>
        <dbReference type="ARBA" id="ARBA00022967"/>
    </source>
</evidence>
<dbReference type="InterPro" id="IPR001750">
    <property type="entry name" value="ND/Mrp_TM"/>
</dbReference>
<evidence type="ECO:0000256" key="2">
    <source>
        <dbReference type="ARBA" id="ARBA00004448"/>
    </source>
</evidence>
<comment type="subcellular location">
    <subcellularLocation>
        <location evidence="2 18">Mitochondrion inner membrane</location>
        <topology evidence="2 18">Multi-pass membrane protein</topology>
    </subcellularLocation>
</comment>
<evidence type="ECO:0000256" key="13">
    <source>
        <dbReference type="ARBA" id="ARBA00023027"/>
    </source>
</evidence>
<dbReference type="GO" id="GO:0006120">
    <property type="term" value="P:mitochondrial electron transport, NADH to ubiquinone"/>
    <property type="evidence" value="ECO:0007669"/>
    <property type="project" value="InterPro"/>
</dbReference>
<comment type="function">
    <text evidence="1">Core subunit of the mitochondrial membrane respiratory chain NADH dehydrogenase (Complex I) that is believed to belong to the minimal assembly required for catalysis. Complex I functions in the transfer of electrons from NADH to the respiratory chain. The immediate electron acceptor for the enzyme is believed to be ubiquinone.</text>
</comment>
<dbReference type="AlphaFoldDB" id="A0A344A2N4"/>
<protein>
    <recommendedName>
        <fullName evidence="5 18">NADH-ubiquinone oxidoreductase chain 2</fullName>
        <ecNumber evidence="4 18">7.1.1.2</ecNumber>
    </recommendedName>
</protein>
<keyword evidence="11 18" id="KW-0249">Electron transport</keyword>
<feature type="transmembrane region" description="Helical" evidence="18">
    <location>
        <begin position="303"/>
        <end position="320"/>
    </location>
</feature>
<comment type="catalytic activity">
    <reaction evidence="17 18">
        <text>a ubiquinone + NADH + 5 H(+)(in) = a ubiquinol + NAD(+) + 4 H(+)(out)</text>
        <dbReference type="Rhea" id="RHEA:29091"/>
        <dbReference type="Rhea" id="RHEA-COMP:9565"/>
        <dbReference type="Rhea" id="RHEA-COMP:9566"/>
        <dbReference type="ChEBI" id="CHEBI:15378"/>
        <dbReference type="ChEBI" id="CHEBI:16389"/>
        <dbReference type="ChEBI" id="CHEBI:17976"/>
        <dbReference type="ChEBI" id="CHEBI:57540"/>
        <dbReference type="ChEBI" id="CHEBI:57945"/>
        <dbReference type="EC" id="7.1.1.2"/>
    </reaction>
</comment>
<keyword evidence="12 18" id="KW-1133">Transmembrane helix</keyword>
<evidence type="ECO:0000256" key="11">
    <source>
        <dbReference type="ARBA" id="ARBA00022982"/>
    </source>
</evidence>
<feature type="transmembrane region" description="Helical" evidence="18">
    <location>
        <begin position="189"/>
        <end position="208"/>
    </location>
</feature>
<feature type="transmembrane region" description="Helical" evidence="18">
    <location>
        <begin position="114"/>
        <end position="133"/>
    </location>
</feature>
<keyword evidence="7 18" id="KW-0679">Respiratory chain</keyword>
<feature type="transmembrane region" description="Helical" evidence="18">
    <location>
        <begin position="229"/>
        <end position="251"/>
    </location>
</feature>
<dbReference type="PRINTS" id="PR01436">
    <property type="entry name" value="NADHDHGNASE2"/>
</dbReference>
<evidence type="ECO:0000256" key="18">
    <source>
        <dbReference type="RuleBase" id="RU003403"/>
    </source>
</evidence>
<dbReference type="PANTHER" id="PTHR46552:SF1">
    <property type="entry name" value="NADH-UBIQUINONE OXIDOREDUCTASE CHAIN 2"/>
    <property type="match status" value="1"/>
</dbReference>
<name>A0A344A2N4_9HEMI</name>
<evidence type="ECO:0000256" key="12">
    <source>
        <dbReference type="ARBA" id="ARBA00022989"/>
    </source>
</evidence>
<evidence type="ECO:0000256" key="3">
    <source>
        <dbReference type="ARBA" id="ARBA00007012"/>
    </source>
</evidence>
<dbReference type="EMBL" id="MG989234">
    <property type="protein sequence ID" value="AWU49025.1"/>
    <property type="molecule type" value="Genomic_DNA"/>
</dbReference>
<dbReference type="InterPro" id="IPR003917">
    <property type="entry name" value="NADH_UbQ_OxRdtase_chain2"/>
</dbReference>
<evidence type="ECO:0000256" key="7">
    <source>
        <dbReference type="ARBA" id="ARBA00022660"/>
    </source>
</evidence>
<evidence type="ECO:0000256" key="8">
    <source>
        <dbReference type="ARBA" id="ARBA00022692"/>
    </source>
</evidence>
<dbReference type="EC" id="7.1.1.2" evidence="4 18"/>
<comment type="similarity">
    <text evidence="3 18">Belongs to the complex I subunit 2 family.</text>
</comment>
<dbReference type="GO" id="GO:0005743">
    <property type="term" value="C:mitochondrial inner membrane"/>
    <property type="evidence" value="ECO:0007669"/>
    <property type="project" value="UniProtKB-SubCell"/>
</dbReference>
<evidence type="ECO:0000259" key="19">
    <source>
        <dbReference type="Pfam" id="PF00361"/>
    </source>
</evidence>
<keyword evidence="13 18" id="KW-0520">NAD</keyword>
<sequence length="321" mass="38012">MYFMNYYFLMLIFNLSIVFTLSCSSWLNMWMGMEINLFCFIFLSIKFSFSYESLMKYFLIQASSSMLFIFSLTLNFIYYEEWSNPTMLIPPLALIMKSGLAPLHFWVPNIIKKMNFLAMFLFFTLQKIIPIMIMFYSWFYLVSTLSILNLILGSLGGIPQSSVPKMLIYSSLNNSGWMMLSLMNSNVMFYIYFMIYSFINFTILFKLNKNNIKWISQLMSSSKQDKLDYSISMMSLMGLPPLMGFVSKWMVIYKIYFIYPEAVMIGILTTVFTLIFYVKIFININVYCSMKKWNKLNYNSSKIFIIVYINIMGMGLFNFFY</sequence>
<evidence type="ECO:0000256" key="17">
    <source>
        <dbReference type="ARBA" id="ARBA00049551"/>
    </source>
</evidence>
<accession>A0A344A2N4</accession>
<keyword evidence="10 18" id="KW-1278">Translocase</keyword>
<evidence type="ECO:0000256" key="6">
    <source>
        <dbReference type="ARBA" id="ARBA00022448"/>
    </source>
</evidence>
<evidence type="ECO:0000256" key="14">
    <source>
        <dbReference type="ARBA" id="ARBA00023075"/>
    </source>
</evidence>
<organism evidence="20">
    <name type="scientific">Pseudophacopteron sp. DMP-2018</name>
    <dbReference type="NCBI Taxonomy" id="2908812"/>
    <lineage>
        <taxon>Eukaryota</taxon>
        <taxon>Metazoa</taxon>
        <taxon>Ecdysozoa</taxon>
        <taxon>Arthropoda</taxon>
        <taxon>Hexapoda</taxon>
        <taxon>Insecta</taxon>
        <taxon>Pterygota</taxon>
        <taxon>Neoptera</taxon>
        <taxon>Paraneoptera</taxon>
        <taxon>Hemiptera</taxon>
        <taxon>Sternorrhyncha</taxon>
        <taxon>Psylloidea</taxon>
        <taxon>Phacopteronidae</taxon>
        <taxon>Pseudophacopteron</taxon>
    </lineage>
</organism>
<geneLocation type="mitochondrion" evidence="20"/>
<evidence type="ECO:0000256" key="4">
    <source>
        <dbReference type="ARBA" id="ARBA00012944"/>
    </source>
</evidence>
<evidence type="ECO:0000256" key="1">
    <source>
        <dbReference type="ARBA" id="ARBA00003257"/>
    </source>
</evidence>
<keyword evidence="9 18" id="KW-0999">Mitochondrion inner membrane</keyword>
<keyword evidence="6" id="KW-0813">Transport</keyword>
<evidence type="ECO:0000256" key="5">
    <source>
        <dbReference type="ARBA" id="ARBA00021008"/>
    </source>
</evidence>
<keyword evidence="16 18" id="KW-0472">Membrane</keyword>
<feature type="transmembrane region" description="Helical" evidence="18">
    <location>
        <begin position="257"/>
        <end position="282"/>
    </location>
</feature>
<gene>
    <name evidence="20" type="primary">nad2</name>
</gene>
<feature type="transmembrane region" description="Helical" evidence="18">
    <location>
        <begin position="7"/>
        <end position="27"/>
    </location>
</feature>
<dbReference type="Pfam" id="PF00361">
    <property type="entry name" value="Proton_antipo_M"/>
    <property type="match status" value="1"/>
</dbReference>
<comment type="function">
    <text evidence="18">Core subunit of the mitochondrial membrane respiratory chain NADH dehydrogenase (Complex I) which catalyzes electron transfer from NADH through the respiratory chain, using ubiquinone as an electron acceptor. Essential for the catalytic activity and assembly of complex I.</text>
</comment>
<keyword evidence="15 18" id="KW-0496">Mitochondrion</keyword>
<evidence type="ECO:0000256" key="15">
    <source>
        <dbReference type="ARBA" id="ARBA00023128"/>
    </source>
</evidence>
<evidence type="ECO:0000256" key="9">
    <source>
        <dbReference type="ARBA" id="ARBA00022792"/>
    </source>
</evidence>
<dbReference type="PANTHER" id="PTHR46552">
    <property type="entry name" value="NADH-UBIQUINONE OXIDOREDUCTASE CHAIN 2"/>
    <property type="match status" value="1"/>
</dbReference>
<proteinExistence type="inferred from homology"/>
<feature type="transmembrane region" description="Helical" evidence="18">
    <location>
        <begin position="58"/>
        <end position="79"/>
    </location>
</feature>
<dbReference type="GO" id="GO:0008137">
    <property type="term" value="F:NADH dehydrogenase (ubiquinone) activity"/>
    <property type="evidence" value="ECO:0007669"/>
    <property type="project" value="UniProtKB-EC"/>
</dbReference>
<dbReference type="InterPro" id="IPR050175">
    <property type="entry name" value="Complex_I_Subunit_2"/>
</dbReference>
<reference evidence="20" key="1">
    <citation type="submission" date="2018-02" db="EMBL/GenBank/DDBJ databases">
        <title>Resolving the psyllid tree of life: Phylogenomic analysis of the superfamily Psylloidea (Hemiptera).</title>
        <authorList>
            <person name="Percy D.M."/>
            <person name="Sveinsson S."/>
            <person name="Lemmon A.R."/>
            <person name="Lemmon E.M."/>
            <person name="Ouvrard D."/>
            <person name="Burckhardt D."/>
        </authorList>
    </citation>
    <scope>NUCLEOTIDE SEQUENCE</scope>
    <source>
        <strain evidence="20">DP1.idba.137_circ</strain>
    </source>
</reference>
<evidence type="ECO:0000256" key="16">
    <source>
        <dbReference type="ARBA" id="ARBA00023136"/>
    </source>
</evidence>
<keyword evidence="14 18" id="KW-0830">Ubiquinone</keyword>
<feature type="domain" description="NADH:quinone oxidoreductase/Mrp antiporter transmembrane" evidence="19">
    <location>
        <begin position="25"/>
        <end position="273"/>
    </location>
</feature>
<keyword evidence="8 18" id="KW-0812">Transmembrane</keyword>
<evidence type="ECO:0000313" key="20">
    <source>
        <dbReference type="EMBL" id="AWU49025.1"/>
    </source>
</evidence>